<dbReference type="SUPFAM" id="SSF55620">
    <property type="entry name" value="Tetrahydrobiopterin biosynthesis enzymes-like"/>
    <property type="match status" value="1"/>
</dbReference>
<evidence type="ECO:0008006" key="3">
    <source>
        <dbReference type="Google" id="ProtNLM"/>
    </source>
</evidence>
<dbReference type="Proteomes" id="UP000676967">
    <property type="component" value="Chromosome"/>
</dbReference>
<evidence type="ECO:0000313" key="1">
    <source>
        <dbReference type="EMBL" id="BCJ43517.1"/>
    </source>
</evidence>
<reference evidence="1 2" key="1">
    <citation type="submission" date="2020-08" db="EMBL/GenBank/DDBJ databases">
        <title>Whole genome shotgun sequence of Actinoplanes ianthinogenes NBRC 13996.</title>
        <authorList>
            <person name="Komaki H."/>
            <person name="Tamura T."/>
        </authorList>
    </citation>
    <scope>NUCLEOTIDE SEQUENCE [LARGE SCALE GENOMIC DNA]</scope>
    <source>
        <strain evidence="1 2">NBRC 13996</strain>
    </source>
</reference>
<dbReference type="EMBL" id="AP023356">
    <property type="protein sequence ID" value="BCJ43517.1"/>
    <property type="molecule type" value="Genomic_DNA"/>
</dbReference>
<proteinExistence type="predicted"/>
<protein>
    <recommendedName>
        <fullName evidence="3">6-carboxytetrahydropterin synthase</fullName>
    </recommendedName>
</protein>
<evidence type="ECO:0000313" key="2">
    <source>
        <dbReference type="Proteomes" id="UP000676967"/>
    </source>
</evidence>
<gene>
    <name evidence="1" type="ORF">Aiant_41740</name>
</gene>
<dbReference type="RefSeq" id="WP_189332098.1">
    <property type="nucleotide sequence ID" value="NZ_AP023356.1"/>
</dbReference>
<sequence length="128" mass="14249">MAYTVEVERRFRARQGLTAAVRSVLAPGEDVPVLLRIGVDFEDAQLTGRGWFFDTDVAGDLLDKCCAELAGAVWTSLFPFRPTFELVARDLYERLAAGIPQLAFVELRDEAFGTVTRYHRPVDVGESP</sequence>
<organism evidence="1 2">
    <name type="scientific">Actinoplanes ianthinogenes</name>
    <dbReference type="NCBI Taxonomy" id="122358"/>
    <lineage>
        <taxon>Bacteria</taxon>
        <taxon>Bacillati</taxon>
        <taxon>Actinomycetota</taxon>
        <taxon>Actinomycetes</taxon>
        <taxon>Micromonosporales</taxon>
        <taxon>Micromonosporaceae</taxon>
        <taxon>Actinoplanes</taxon>
    </lineage>
</organism>
<keyword evidence="2" id="KW-1185">Reference proteome</keyword>
<name>A0ABN6CDF0_9ACTN</name>
<accession>A0ABN6CDF0</accession>